<feature type="signal peptide" evidence="9">
    <location>
        <begin position="1"/>
        <end position="23"/>
    </location>
</feature>
<dbReference type="InterPro" id="IPR048528">
    <property type="entry name" value="Lamp2-like_luminal"/>
</dbReference>
<dbReference type="OMA" id="YSSSNWL"/>
<dbReference type="GO" id="GO:0005765">
    <property type="term" value="C:lysosomal membrane"/>
    <property type="evidence" value="ECO:0007669"/>
    <property type="project" value="TreeGrafter"/>
</dbReference>
<keyword evidence="2 8" id="KW-0812">Transmembrane</keyword>
<dbReference type="GeneID" id="106666735"/>
<dbReference type="InterPro" id="IPR002000">
    <property type="entry name" value="Lysosome-assoc_membr_glycop"/>
</dbReference>
<evidence type="ECO:0000256" key="9">
    <source>
        <dbReference type="SAM" id="SignalP"/>
    </source>
</evidence>
<evidence type="ECO:0000256" key="7">
    <source>
        <dbReference type="ARBA" id="ARBA00023180"/>
    </source>
</evidence>
<dbReference type="PANTHER" id="PTHR11506">
    <property type="entry name" value="LYSOSOME-ASSOCIATED MEMBRANE GLYCOPROTEIN"/>
    <property type="match status" value="1"/>
</dbReference>
<dbReference type="KEGG" id="clec:106666735"/>
<evidence type="ECO:0000313" key="11">
    <source>
        <dbReference type="EnsemblMetazoa" id="XP_014249607.1"/>
    </source>
</evidence>
<organism evidence="11 12">
    <name type="scientific">Cimex lectularius</name>
    <name type="common">Bed bug</name>
    <name type="synonym">Acanthia lectularia</name>
    <dbReference type="NCBI Taxonomy" id="79782"/>
    <lineage>
        <taxon>Eukaryota</taxon>
        <taxon>Metazoa</taxon>
        <taxon>Ecdysozoa</taxon>
        <taxon>Arthropoda</taxon>
        <taxon>Hexapoda</taxon>
        <taxon>Insecta</taxon>
        <taxon>Pterygota</taxon>
        <taxon>Neoptera</taxon>
        <taxon>Paraneoptera</taxon>
        <taxon>Hemiptera</taxon>
        <taxon>Heteroptera</taxon>
        <taxon>Panheteroptera</taxon>
        <taxon>Cimicomorpha</taxon>
        <taxon>Cimicidae</taxon>
        <taxon>Cimex</taxon>
    </lineage>
</organism>
<dbReference type="GO" id="GO:0072594">
    <property type="term" value="P:establishment of protein localization to organelle"/>
    <property type="evidence" value="ECO:0007669"/>
    <property type="project" value="TreeGrafter"/>
</dbReference>
<evidence type="ECO:0000256" key="5">
    <source>
        <dbReference type="ARBA" id="ARBA00022989"/>
    </source>
</evidence>
<comment type="subcellular location">
    <subcellularLocation>
        <location evidence="1">Endosome membrane</location>
        <topology evidence="1">Single-pass type I membrane protein</topology>
    </subcellularLocation>
</comment>
<dbReference type="Pfam" id="PF01299">
    <property type="entry name" value="Lamp2-like_luminal"/>
    <property type="match status" value="1"/>
</dbReference>
<dbReference type="AlphaFoldDB" id="A0A8I6RN76"/>
<sequence>MVNHKHPSVIVSLSVLSLGLVCSSPIELGLYTAFEEGLEQPIYKERDVFRDKKLDLSTTSFKTENRKAQKTKETGSKTNLTVPHDVLGSSTDLYRLNTDEGGTCILIQTDALVEFKFTTTSNQVEEKDVFIPTSAIVNGDCSNEDKQNIILKWKSFVLIIYFSKTPGGERWFVSKLELKFDSSDHFFDRIKNPGRTYLLSNSNGNGQLLFPTPVGKSYVCDREIEIALSSPDTDTTAKVYLRKLKIEPFIFKNDEFGPEYRCSASGAGSYRSETAPLVVGSMLASACLITIVGYAVYRYFNIEKVQYDTME</sequence>
<dbReference type="GO" id="GO:0031902">
    <property type="term" value="C:late endosome membrane"/>
    <property type="evidence" value="ECO:0007669"/>
    <property type="project" value="TreeGrafter"/>
</dbReference>
<name>A0A8I6RN76_CIMLE</name>
<protein>
    <recommendedName>
        <fullName evidence="10">Lysosome-associated membrane glycoprotein 2-like luminal domain-containing protein</fullName>
    </recommendedName>
</protein>
<dbReference type="OrthoDB" id="6248302at2759"/>
<keyword evidence="6 8" id="KW-0472">Membrane</keyword>
<dbReference type="RefSeq" id="XP_014249607.1">
    <property type="nucleotide sequence ID" value="XM_014394121.2"/>
</dbReference>
<keyword evidence="7" id="KW-0325">Glycoprotein</keyword>
<keyword evidence="4" id="KW-0967">Endosome</keyword>
<evidence type="ECO:0000313" key="12">
    <source>
        <dbReference type="Proteomes" id="UP000494040"/>
    </source>
</evidence>
<dbReference type="Gene3D" id="2.40.160.110">
    <property type="match status" value="1"/>
</dbReference>
<feature type="transmembrane region" description="Helical" evidence="8">
    <location>
        <begin position="277"/>
        <end position="297"/>
    </location>
</feature>
<evidence type="ECO:0000259" key="10">
    <source>
        <dbReference type="Pfam" id="PF01299"/>
    </source>
</evidence>
<dbReference type="GO" id="GO:0005886">
    <property type="term" value="C:plasma membrane"/>
    <property type="evidence" value="ECO:0007669"/>
    <property type="project" value="TreeGrafter"/>
</dbReference>
<dbReference type="Proteomes" id="UP000494040">
    <property type="component" value="Unassembled WGS sequence"/>
</dbReference>
<reference evidence="11" key="1">
    <citation type="submission" date="2022-01" db="UniProtKB">
        <authorList>
            <consortium name="EnsemblMetazoa"/>
        </authorList>
    </citation>
    <scope>IDENTIFICATION</scope>
</reference>
<accession>A0A8I6RN76</accession>
<feature type="chain" id="PRO_5035279623" description="Lysosome-associated membrane glycoprotein 2-like luminal domain-containing protein" evidence="9">
    <location>
        <begin position="24"/>
        <end position="311"/>
    </location>
</feature>
<evidence type="ECO:0000256" key="1">
    <source>
        <dbReference type="ARBA" id="ARBA00004530"/>
    </source>
</evidence>
<evidence type="ECO:0000256" key="6">
    <source>
        <dbReference type="ARBA" id="ARBA00023136"/>
    </source>
</evidence>
<keyword evidence="12" id="KW-1185">Reference proteome</keyword>
<evidence type="ECO:0000256" key="8">
    <source>
        <dbReference type="SAM" id="Phobius"/>
    </source>
</evidence>
<evidence type="ECO:0000256" key="4">
    <source>
        <dbReference type="ARBA" id="ARBA00022753"/>
    </source>
</evidence>
<proteinExistence type="predicted"/>
<keyword evidence="5 8" id="KW-1133">Transmembrane helix</keyword>
<keyword evidence="3 9" id="KW-0732">Signal</keyword>
<dbReference type="EnsemblMetazoa" id="XM_014394121.2">
    <property type="protein sequence ID" value="XP_014249607.1"/>
    <property type="gene ID" value="LOC106666735"/>
</dbReference>
<evidence type="ECO:0000256" key="2">
    <source>
        <dbReference type="ARBA" id="ARBA00022692"/>
    </source>
</evidence>
<dbReference type="PANTHER" id="PTHR11506:SF40">
    <property type="entry name" value="LYSOSOME-ASSOCIATED MEMBRANE GLYCOPROTEIN 5"/>
    <property type="match status" value="1"/>
</dbReference>
<feature type="domain" description="Lysosome-associated membrane glycoprotein 2-like luminal" evidence="10">
    <location>
        <begin position="93"/>
        <end position="249"/>
    </location>
</feature>
<evidence type="ECO:0000256" key="3">
    <source>
        <dbReference type="ARBA" id="ARBA00022729"/>
    </source>
</evidence>